<dbReference type="RefSeq" id="WP_073003667.1">
    <property type="nucleotide sequence ID" value="NZ_FQUM01000032.1"/>
</dbReference>
<evidence type="ECO:0000313" key="2">
    <source>
        <dbReference type="EMBL" id="SHG06506.1"/>
    </source>
</evidence>
<evidence type="ECO:0000313" key="3">
    <source>
        <dbReference type="Proteomes" id="UP000184164"/>
    </source>
</evidence>
<accession>A0A1M5GS01</accession>
<dbReference type="EMBL" id="FQUM01000032">
    <property type="protein sequence ID" value="SHG06506.1"/>
    <property type="molecule type" value="Genomic_DNA"/>
</dbReference>
<organism evidence="2 3">
    <name type="scientific">Mariniphaga anaerophila</name>
    <dbReference type="NCBI Taxonomy" id="1484053"/>
    <lineage>
        <taxon>Bacteria</taxon>
        <taxon>Pseudomonadati</taxon>
        <taxon>Bacteroidota</taxon>
        <taxon>Bacteroidia</taxon>
        <taxon>Marinilabiliales</taxon>
        <taxon>Prolixibacteraceae</taxon>
        <taxon>Mariniphaga</taxon>
    </lineage>
</organism>
<dbReference type="OrthoDB" id="647741at2"/>
<dbReference type="Proteomes" id="UP000184164">
    <property type="component" value="Unassembled WGS sequence"/>
</dbReference>
<dbReference type="SMART" id="SM00974">
    <property type="entry name" value="T5orf172"/>
    <property type="match status" value="1"/>
</dbReference>
<feature type="domain" description="Bacteriophage T5 Orf172 DNA-binding" evidence="1">
    <location>
        <begin position="329"/>
        <end position="412"/>
    </location>
</feature>
<gene>
    <name evidence="2" type="ORF">SAMN05444274_1322</name>
</gene>
<sequence>MENIFLINSNIHQESKLKKEEFLERVRNVKKIRVSEIERNFFPQEPSEWEILEELHKAVNNGLFKFGIQGHKIFALEINDDLYNWFLNNELQTIQKQVINWIAAVYLSRPDLKEYFEDAIYAPVLLEAKRVIDNFYSRNYIKKYEFLFENVRLFDEAFNGEKDILKKEKFEEFEKLNSSKIETLYNERGMEYFNASLKYINCPPPNFLKNPIEESNAILFDDYGLKYSQRIKIKLAYFNESDWTFIVERDKNKAREFYSHSIKSGILRESDIDRMIEESEWDTLERAESDKNFWDKWLFSYRNYEKTNSFMYKLIDDNSSKGLVYIIRQRNTNYFKIGYTEQKNNMTEKQSVETRIASLQTGNPEPLDIIGYFKVSGTKTEKTLHSHYESKRRTGEWFLLSEKDWQNILNDDWRINNNIF</sequence>
<keyword evidence="3" id="KW-1185">Reference proteome</keyword>
<proteinExistence type="predicted"/>
<dbReference type="InterPro" id="IPR018306">
    <property type="entry name" value="Phage_T5_Orf172_DNA-bd"/>
</dbReference>
<reference evidence="3" key="1">
    <citation type="submission" date="2016-11" db="EMBL/GenBank/DDBJ databases">
        <authorList>
            <person name="Varghese N."/>
            <person name="Submissions S."/>
        </authorList>
    </citation>
    <scope>NUCLEOTIDE SEQUENCE [LARGE SCALE GENOMIC DNA]</scope>
    <source>
        <strain evidence="3">DSM 26910</strain>
    </source>
</reference>
<dbReference type="Pfam" id="PF13455">
    <property type="entry name" value="MUG113"/>
    <property type="match status" value="1"/>
</dbReference>
<protein>
    <submittedName>
        <fullName evidence="2">T5orf172 domain-containing protein</fullName>
    </submittedName>
</protein>
<name>A0A1M5GS01_9BACT</name>
<evidence type="ECO:0000259" key="1">
    <source>
        <dbReference type="SMART" id="SM00974"/>
    </source>
</evidence>
<dbReference type="AlphaFoldDB" id="A0A1M5GS01"/>